<feature type="region of interest" description="Disordered" evidence="1">
    <location>
        <begin position="1"/>
        <end position="67"/>
    </location>
</feature>
<feature type="region of interest" description="Disordered" evidence="1">
    <location>
        <begin position="117"/>
        <end position="141"/>
    </location>
</feature>
<evidence type="ECO:0000256" key="1">
    <source>
        <dbReference type="SAM" id="MobiDB-lite"/>
    </source>
</evidence>
<feature type="compositionally biased region" description="Basic and acidic residues" evidence="1">
    <location>
        <begin position="1"/>
        <end position="24"/>
    </location>
</feature>
<evidence type="ECO:0000313" key="3">
    <source>
        <dbReference type="Proteomes" id="UP001152622"/>
    </source>
</evidence>
<dbReference type="AlphaFoldDB" id="A0A9Q1ES98"/>
<dbReference type="EMBL" id="JAINUF010000013">
    <property type="protein sequence ID" value="KAJ8344106.1"/>
    <property type="molecule type" value="Genomic_DNA"/>
</dbReference>
<reference evidence="2" key="1">
    <citation type="journal article" date="2023" name="Science">
        <title>Genome structures resolve the early diversification of teleost fishes.</title>
        <authorList>
            <person name="Parey E."/>
            <person name="Louis A."/>
            <person name="Montfort J."/>
            <person name="Bouchez O."/>
            <person name="Roques C."/>
            <person name="Iampietro C."/>
            <person name="Lluch J."/>
            <person name="Castinel A."/>
            <person name="Donnadieu C."/>
            <person name="Desvignes T."/>
            <person name="Floi Bucao C."/>
            <person name="Jouanno E."/>
            <person name="Wen M."/>
            <person name="Mejri S."/>
            <person name="Dirks R."/>
            <person name="Jansen H."/>
            <person name="Henkel C."/>
            <person name="Chen W.J."/>
            <person name="Zahm M."/>
            <person name="Cabau C."/>
            <person name="Klopp C."/>
            <person name="Thompson A.W."/>
            <person name="Robinson-Rechavi M."/>
            <person name="Braasch I."/>
            <person name="Lecointre G."/>
            <person name="Bobe J."/>
            <person name="Postlethwait J.H."/>
            <person name="Berthelot C."/>
            <person name="Roest Crollius H."/>
            <person name="Guiguen Y."/>
        </authorList>
    </citation>
    <scope>NUCLEOTIDE SEQUENCE</scope>
    <source>
        <strain evidence="2">WJC10195</strain>
    </source>
</reference>
<feature type="compositionally biased region" description="Basic and acidic residues" evidence="1">
    <location>
        <begin position="178"/>
        <end position="197"/>
    </location>
</feature>
<name>A0A9Q1ES98_SYNKA</name>
<gene>
    <name evidence="2" type="ORF">SKAU_G00314350</name>
</gene>
<proteinExistence type="predicted"/>
<evidence type="ECO:0000313" key="2">
    <source>
        <dbReference type="EMBL" id="KAJ8344106.1"/>
    </source>
</evidence>
<protein>
    <submittedName>
        <fullName evidence="2">Uncharacterized protein</fullName>
    </submittedName>
</protein>
<accession>A0A9Q1ES98</accession>
<feature type="region of interest" description="Disordered" evidence="1">
    <location>
        <begin position="160"/>
        <end position="197"/>
    </location>
</feature>
<comment type="caution">
    <text evidence="2">The sequence shown here is derived from an EMBL/GenBank/DDBJ whole genome shotgun (WGS) entry which is preliminary data.</text>
</comment>
<sequence>MDGKARNRAEPARRRAARVREKGNDVNMAPCPASRCPERERVRRVLKKHTLPAPPPTPPRDTAGSPVARRERLSFLTGRAGTCCMSRVADGAIGVVTLPPRQGGSCSTFRKLRNSNGFSSRLAKGGKPGNGQRASTRTDQEGRLARVAFSVWRERLASRRWAASRRRRTKGTRRGSRDRRGASGDLTGARDPRPPER</sequence>
<feature type="compositionally biased region" description="Basic residues" evidence="1">
    <location>
        <begin position="162"/>
        <end position="177"/>
    </location>
</feature>
<dbReference type="Proteomes" id="UP001152622">
    <property type="component" value="Chromosome 13"/>
</dbReference>
<organism evidence="2 3">
    <name type="scientific">Synaphobranchus kaupii</name>
    <name type="common">Kaup's arrowtooth eel</name>
    <dbReference type="NCBI Taxonomy" id="118154"/>
    <lineage>
        <taxon>Eukaryota</taxon>
        <taxon>Metazoa</taxon>
        <taxon>Chordata</taxon>
        <taxon>Craniata</taxon>
        <taxon>Vertebrata</taxon>
        <taxon>Euteleostomi</taxon>
        <taxon>Actinopterygii</taxon>
        <taxon>Neopterygii</taxon>
        <taxon>Teleostei</taxon>
        <taxon>Anguilliformes</taxon>
        <taxon>Synaphobranchidae</taxon>
        <taxon>Synaphobranchus</taxon>
    </lineage>
</organism>
<keyword evidence="3" id="KW-1185">Reference proteome</keyword>